<name>A0ABS9MKT0_9FIRM</name>
<reference evidence="1 2" key="1">
    <citation type="submission" date="2022-01" db="EMBL/GenBank/DDBJ databases">
        <title>Collection of gut derived symbiotic bacterial strains cultured from healthy donors.</title>
        <authorList>
            <person name="Lin H."/>
            <person name="Kohout C."/>
            <person name="Waligurski E."/>
            <person name="Pamer E.G."/>
        </authorList>
    </citation>
    <scope>NUCLEOTIDE SEQUENCE [LARGE SCALE GENOMIC DNA]</scope>
    <source>
        <strain evidence="1 2">DFI.7.58</strain>
    </source>
</reference>
<evidence type="ECO:0000313" key="1">
    <source>
        <dbReference type="EMBL" id="MCG4611428.1"/>
    </source>
</evidence>
<dbReference type="InterPro" id="IPR010697">
    <property type="entry name" value="YspA"/>
</dbReference>
<protein>
    <submittedName>
        <fullName evidence="1">DUF1273 domain-containing protein</fullName>
    </submittedName>
</protein>
<gene>
    <name evidence="1" type="ORF">L0P57_10875</name>
</gene>
<dbReference type="Pfam" id="PF06908">
    <property type="entry name" value="YpsA"/>
    <property type="match status" value="1"/>
</dbReference>
<dbReference type="SUPFAM" id="SSF102405">
    <property type="entry name" value="MCP/YpsA-like"/>
    <property type="match status" value="1"/>
</dbReference>
<organism evidence="1 2">
    <name type="scientific">Anaeromassilibacillus senegalensis</name>
    <dbReference type="NCBI Taxonomy" id="1673717"/>
    <lineage>
        <taxon>Bacteria</taxon>
        <taxon>Bacillati</taxon>
        <taxon>Bacillota</taxon>
        <taxon>Clostridia</taxon>
        <taxon>Eubacteriales</taxon>
        <taxon>Acutalibacteraceae</taxon>
        <taxon>Anaeromassilibacillus</taxon>
    </lineage>
</organism>
<keyword evidence="2" id="KW-1185">Reference proteome</keyword>
<evidence type="ECO:0000313" key="2">
    <source>
        <dbReference type="Proteomes" id="UP001298681"/>
    </source>
</evidence>
<dbReference type="Proteomes" id="UP001298681">
    <property type="component" value="Unassembled WGS sequence"/>
</dbReference>
<accession>A0ABS9MKT0</accession>
<sequence length="103" mass="11857">MISNVSKTHRRLILTLICAIPYEGFERKWAANWQFLYREILAKADGQKIFSPKFTYAAFQIRNRWMVDHAVRLIAVYNGTPGGTRNTLAYAQKKSIALRIIPG</sequence>
<dbReference type="EMBL" id="JAKNHQ010000015">
    <property type="protein sequence ID" value="MCG4611428.1"/>
    <property type="molecule type" value="Genomic_DNA"/>
</dbReference>
<proteinExistence type="predicted"/>
<dbReference type="Gene3D" id="3.40.50.450">
    <property type="match status" value="1"/>
</dbReference>
<comment type="caution">
    <text evidence="1">The sequence shown here is derived from an EMBL/GenBank/DDBJ whole genome shotgun (WGS) entry which is preliminary data.</text>
</comment>